<sequence>MSCSDHLPIFLRELPKCEHHLHIEGTLSPELLFSLASKNSIPLPADDPAFASPTTLKARYENFASLDDFLHYYFIGFKVLTNASDFEALTYDYIQHAAAQNVKHAEIFFDPQAHTERGITYDTLISGLKAAKTRATTAFTDMSIEFIPCLVRHLPVPTAHTMLEEIVSAGHFHDGTVIGFGMSSTEKDMHPSLFSPVYKAAQEAGIENLTAHYGEEGPASYMEAAIEQLSVVRVDHGRRVTEDPSLVARLAESKLMLTLCPVSNVVLRGVSRIEDLPIRELLDKGVRFSINSDDPAYFGADILENYEAVQMAFNLTIPEWEGIALGSIEGSWCNETRKQELRQMVRDVVQKFSPRRLPQGGYDEM</sequence>
<feature type="active site" description="Proton donor" evidence="7">
    <location>
        <position position="215"/>
    </location>
</feature>
<feature type="binding site" evidence="7">
    <location>
        <position position="294"/>
    </location>
    <ligand>
        <name>substrate</name>
    </ligand>
</feature>
<dbReference type="InterPro" id="IPR001365">
    <property type="entry name" value="A_deaminase_dom"/>
</dbReference>
<keyword evidence="5 7" id="KW-0546">Nucleotide metabolism</keyword>
<feature type="binding site" evidence="7">
    <location>
        <position position="22"/>
    </location>
    <ligand>
        <name>Zn(2+)</name>
        <dbReference type="ChEBI" id="CHEBI:29105"/>
        <note>catalytic</note>
    </ligand>
</feature>
<dbReference type="HAMAP" id="MF_01962">
    <property type="entry name" value="Adenine_deaminase"/>
    <property type="match status" value="1"/>
</dbReference>
<gene>
    <name evidence="7" type="primary">AAH1</name>
    <name evidence="9" type="ORF">CSOL1703_00009778</name>
</gene>
<dbReference type="EMBL" id="CABFOC020000005">
    <property type="protein sequence ID" value="CAH0044027.1"/>
    <property type="molecule type" value="Genomic_DNA"/>
</dbReference>
<accession>A0A9N9W3W6</accession>
<evidence type="ECO:0000256" key="5">
    <source>
        <dbReference type="ARBA" id="ARBA00023080"/>
    </source>
</evidence>
<dbReference type="GO" id="GO:0009168">
    <property type="term" value="P:purine ribonucleoside monophosphate biosynthetic process"/>
    <property type="evidence" value="ECO:0007669"/>
    <property type="project" value="InterPro"/>
</dbReference>
<keyword evidence="2 7" id="KW-0479">Metal-binding</keyword>
<reference evidence="10" key="1">
    <citation type="submission" date="2019-06" db="EMBL/GenBank/DDBJ databases">
        <authorList>
            <person name="Broberg M."/>
        </authorList>
    </citation>
    <scope>NUCLEOTIDE SEQUENCE [LARGE SCALE GENOMIC DNA]</scope>
</reference>
<dbReference type="OrthoDB" id="272271at2759"/>
<evidence type="ECO:0000256" key="2">
    <source>
        <dbReference type="ARBA" id="ARBA00022723"/>
    </source>
</evidence>
<dbReference type="AlphaFoldDB" id="A0A9N9W3W6"/>
<comment type="similarity">
    <text evidence="7">Belongs to the metallo-dependent hydrolases superfamily. Adenosine and AMP deaminases family. Adenine deaminase type 2 subfamily.</text>
</comment>
<comment type="catalytic activity">
    <reaction evidence="7">
        <text>adenine + H2O + H(+) = hypoxanthine + NH4(+)</text>
        <dbReference type="Rhea" id="RHEA:23688"/>
        <dbReference type="ChEBI" id="CHEBI:15377"/>
        <dbReference type="ChEBI" id="CHEBI:15378"/>
        <dbReference type="ChEBI" id="CHEBI:16708"/>
        <dbReference type="ChEBI" id="CHEBI:17368"/>
        <dbReference type="ChEBI" id="CHEBI:28938"/>
        <dbReference type="EC" id="3.5.4.2"/>
    </reaction>
</comment>
<name>A0A9N9W3W6_9HYPO</name>
<dbReference type="GO" id="GO:0005634">
    <property type="term" value="C:nucleus"/>
    <property type="evidence" value="ECO:0007669"/>
    <property type="project" value="UniProtKB-SubCell"/>
</dbReference>
<dbReference type="EC" id="3.5.4.2" evidence="7"/>
<dbReference type="PROSITE" id="PS00485">
    <property type="entry name" value="A_DEAMINASE"/>
    <property type="match status" value="1"/>
</dbReference>
<comment type="subcellular location">
    <subcellularLocation>
        <location evidence="7">Cytoplasm</location>
    </subcellularLocation>
    <subcellularLocation>
        <location evidence="7">Nucleus</location>
    </subcellularLocation>
</comment>
<dbReference type="GO" id="GO:0006146">
    <property type="term" value="P:adenine catabolic process"/>
    <property type="evidence" value="ECO:0007669"/>
    <property type="project" value="UniProtKB-UniRule"/>
</dbReference>
<evidence type="ECO:0000313" key="9">
    <source>
        <dbReference type="EMBL" id="CAH0044027.1"/>
    </source>
</evidence>
<keyword evidence="3 7" id="KW-0378">Hydrolase</keyword>
<comment type="cofactor">
    <cofactor evidence="7">
        <name>Zn(2+)</name>
        <dbReference type="ChEBI" id="CHEBI:29105"/>
    </cofactor>
    <text evidence="7">Binds 1 zinc ion per subunit.</text>
</comment>
<dbReference type="GO" id="GO:0009117">
    <property type="term" value="P:nucleotide metabolic process"/>
    <property type="evidence" value="ECO:0007669"/>
    <property type="project" value="UniProtKB-KW"/>
</dbReference>
<dbReference type="NCBIfam" id="TIGR01430">
    <property type="entry name" value="aden_deam"/>
    <property type="match status" value="1"/>
</dbReference>
<dbReference type="SUPFAM" id="SSF51556">
    <property type="entry name" value="Metallo-dependent hydrolases"/>
    <property type="match status" value="1"/>
</dbReference>
<keyword evidence="10" id="KW-1185">Reference proteome</keyword>
<dbReference type="Gene3D" id="3.20.20.140">
    <property type="entry name" value="Metal-dependent hydrolases"/>
    <property type="match status" value="1"/>
</dbReference>
<proteinExistence type="inferred from homology"/>
<keyword evidence="1 7" id="KW-0963">Cytoplasm</keyword>
<evidence type="ECO:0000259" key="8">
    <source>
        <dbReference type="Pfam" id="PF00962"/>
    </source>
</evidence>
<feature type="binding site" evidence="7">
    <location>
        <position position="20"/>
    </location>
    <ligand>
        <name>Zn(2+)</name>
        <dbReference type="ChEBI" id="CHEBI:29105"/>
        <note>catalytic</note>
    </ligand>
</feature>
<reference evidence="9 10" key="2">
    <citation type="submission" date="2021-10" db="EMBL/GenBank/DDBJ databases">
        <authorList>
            <person name="Piombo E."/>
        </authorList>
    </citation>
    <scope>NUCLEOTIDE SEQUENCE [LARGE SCALE GENOMIC DNA]</scope>
</reference>
<evidence type="ECO:0000256" key="1">
    <source>
        <dbReference type="ARBA" id="ARBA00022490"/>
    </source>
</evidence>
<keyword evidence="4 7" id="KW-0862">Zinc</keyword>
<evidence type="ECO:0000256" key="6">
    <source>
        <dbReference type="ARBA" id="ARBA00023242"/>
    </source>
</evidence>
<evidence type="ECO:0000256" key="4">
    <source>
        <dbReference type="ARBA" id="ARBA00022833"/>
    </source>
</evidence>
<dbReference type="InterPro" id="IPR006330">
    <property type="entry name" value="Ado/ade_deaminase"/>
</dbReference>
<evidence type="ECO:0000256" key="3">
    <source>
        <dbReference type="ARBA" id="ARBA00022801"/>
    </source>
</evidence>
<feature type="binding site" evidence="7">
    <location>
        <position position="293"/>
    </location>
    <ligand>
        <name>Zn(2+)</name>
        <dbReference type="ChEBI" id="CHEBI:29105"/>
        <note>catalytic</note>
    </ligand>
</feature>
<protein>
    <recommendedName>
        <fullName evidence="7">Adenine deaminase</fullName>
        <shortName evidence="7">ADE</shortName>
        <ecNumber evidence="7">3.5.4.2</ecNumber>
    </recommendedName>
    <alternativeName>
        <fullName evidence="7">Adenine aminohydrolase</fullName>
        <shortName evidence="7">AAH</shortName>
    </alternativeName>
</protein>
<organism evidence="9 10">
    <name type="scientific">Clonostachys solani</name>
    <dbReference type="NCBI Taxonomy" id="160281"/>
    <lineage>
        <taxon>Eukaryota</taxon>
        <taxon>Fungi</taxon>
        <taxon>Dikarya</taxon>
        <taxon>Ascomycota</taxon>
        <taxon>Pezizomycotina</taxon>
        <taxon>Sordariomycetes</taxon>
        <taxon>Hypocreomycetidae</taxon>
        <taxon>Hypocreales</taxon>
        <taxon>Bionectriaceae</taxon>
        <taxon>Clonostachys</taxon>
    </lineage>
</organism>
<feature type="domain" description="Adenosine deaminase" evidence="8">
    <location>
        <begin position="15"/>
        <end position="347"/>
    </location>
</feature>
<dbReference type="Proteomes" id="UP000775872">
    <property type="component" value="Unassembled WGS sequence"/>
</dbReference>
<keyword evidence="6 7" id="KW-0539">Nucleus</keyword>
<evidence type="ECO:0000313" key="10">
    <source>
        <dbReference type="Proteomes" id="UP000775872"/>
    </source>
</evidence>
<dbReference type="Pfam" id="PF00962">
    <property type="entry name" value="A_deaminase"/>
    <property type="match status" value="1"/>
</dbReference>
<dbReference type="GO" id="GO:0000034">
    <property type="term" value="F:adenine deaminase activity"/>
    <property type="evidence" value="ECO:0007669"/>
    <property type="project" value="UniProtKB-UniRule"/>
</dbReference>
<dbReference type="GO" id="GO:0008270">
    <property type="term" value="F:zinc ion binding"/>
    <property type="evidence" value="ECO:0007669"/>
    <property type="project" value="UniProtKB-UniRule"/>
</dbReference>
<evidence type="ECO:0000256" key="7">
    <source>
        <dbReference type="HAMAP-Rule" id="MF_03145"/>
    </source>
</evidence>
<comment type="function">
    <text evidence="7">Catalyzes the hydrolytic deamination of adenine to hypoxanthine. Plays an important role in the purine salvage pathway and in nitrogen catabolism.</text>
</comment>
<dbReference type="InterPro" id="IPR032466">
    <property type="entry name" value="Metal_Hydrolase"/>
</dbReference>
<dbReference type="GO" id="GO:0005829">
    <property type="term" value="C:cytosol"/>
    <property type="evidence" value="ECO:0007669"/>
    <property type="project" value="TreeGrafter"/>
</dbReference>
<dbReference type="PANTHER" id="PTHR43114:SF6">
    <property type="entry name" value="ADENINE DEAMINASE"/>
    <property type="match status" value="1"/>
</dbReference>
<dbReference type="PANTHER" id="PTHR43114">
    <property type="entry name" value="ADENINE DEAMINASE"/>
    <property type="match status" value="1"/>
</dbReference>
<dbReference type="GO" id="GO:0043103">
    <property type="term" value="P:hypoxanthine salvage"/>
    <property type="evidence" value="ECO:0007669"/>
    <property type="project" value="UniProtKB-UniRule"/>
</dbReference>
<comment type="caution">
    <text evidence="9">The sequence shown here is derived from an EMBL/GenBank/DDBJ whole genome shotgun (WGS) entry which is preliminary data.</text>
</comment>
<feature type="site" description="Important for catalytic activity" evidence="7">
    <location>
        <position position="236"/>
    </location>
</feature>
<feature type="binding site" evidence="7">
    <location>
        <position position="212"/>
    </location>
    <ligand>
        <name>Zn(2+)</name>
        <dbReference type="ChEBI" id="CHEBI:29105"/>
        <note>catalytic</note>
    </ligand>
</feature>
<dbReference type="InterPro" id="IPR006650">
    <property type="entry name" value="A/AMP_deam_AS"/>
</dbReference>
<dbReference type="InterPro" id="IPR028892">
    <property type="entry name" value="ADE"/>
</dbReference>